<dbReference type="AlphaFoldDB" id="A0AAF3EHI7"/>
<dbReference type="InterPro" id="IPR008271">
    <property type="entry name" value="Ser/Thr_kinase_AS"/>
</dbReference>
<evidence type="ECO:0000259" key="1">
    <source>
        <dbReference type="PROSITE" id="PS50011"/>
    </source>
</evidence>
<organism evidence="2 3">
    <name type="scientific">Mesorhabditis belari</name>
    <dbReference type="NCBI Taxonomy" id="2138241"/>
    <lineage>
        <taxon>Eukaryota</taxon>
        <taxon>Metazoa</taxon>
        <taxon>Ecdysozoa</taxon>
        <taxon>Nematoda</taxon>
        <taxon>Chromadorea</taxon>
        <taxon>Rhabditida</taxon>
        <taxon>Rhabditina</taxon>
        <taxon>Rhabditomorpha</taxon>
        <taxon>Rhabditoidea</taxon>
        <taxon>Rhabditidae</taxon>
        <taxon>Mesorhabditinae</taxon>
        <taxon>Mesorhabditis</taxon>
    </lineage>
</organism>
<dbReference type="GO" id="GO:0004672">
    <property type="term" value="F:protein kinase activity"/>
    <property type="evidence" value="ECO:0007669"/>
    <property type="project" value="InterPro"/>
</dbReference>
<evidence type="ECO:0000313" key="2">
    <source>
        <dbReference type="Proteomes" id="UP000887575"/>
    </source>
</evidence>
<keyword evidence="2" id="KW-1185">Reference proteome</keyword>
<dbReference type="PROSITE" id="PS50011">
    <property type="entry name" value="PROTEIN_KINASE_DOM"/>
    <property type="match status" value="1"/>
</dbReference>
<dbReference type="Proteomes" id="UP000887575">
    <property type="component" value="Unassembled WGS sequence"/>
</dbReference>
<dbReference type="InterPro" id="IPR000719">
    <property type="entry name" value="Prot_kinase_dom"/>
</dbReference>
<dbReference type="SUPFAM" id="SSF56112">
    <property type="entry name" value="Protein kinase-like (PK-like)"/>
    <property type="match status" value="1"/>
</dbReference>
<dbReference type="Gene3D" id="1.10.510.10">
    <property type="entry name" value="Transferase(Phosphotransferase) domain 1"/>
    <property type="match status" value="1"/>
</dbReference>
<evidence type="ECO:0000313" key="3">
    <source>
        <dbReference type="WBParaSite" id="MBELARI_LOCUS13473"/>
    </source>
</evidence>
<accession>A0AAF3EHI7</accession>
<dbReference type="PANTHER" id="PTHR24347">
    <property type="entry name" value="SERINE/THREONINE-PROTEIN KINASE"/>
    <property type="match status" value="1"/>
</dbReference>
<dbReference type="SMART" id="SM00220">
    <property type="entry name" value="S_TKc"/>
    <property type="match status" value="1"/>
</dbReference>
<sequence>MCSIKNPFCMGYLDYYEDELRSYIVLEFAAGGDLFTKITHYQDADGQCIGLTENLSKLYTYQIMKALEYLHLRGITHRDIKPENILLLEKMDLTIIKLCDFGLAKIMYQASTMNSYVGTPSYIAPEIRDTAEAYTSAVDLWSTGVVLFLMLSGYPPFCESYNDMDLEKQIRTGRLLFSPRWKRVSIDAQKLVRCMLTVNCANRITAAEALQHQWFDAGTKELTEDLLTCNSEAEN</sequence>
<protein>
    <submittedName>
        <fullName evidence="3">Protein kinase domain-containing protein</fullName>
    </submittedName>
</protein>
<dbReference type="WBParaSite" id="MBELARI_LOCUS13473">
    <property type="protein sequence ID" value="MBELARI_LOCUS13473"/>
    <property type="gene ID" value="MBELARI_LOCUS13473"/>
</dbReference>
<proteinExistence type="predicted"/>
<name>A0AAF3EHI7_9BILA</name>
<reference evidence="3" key="1">
    <citation type="submission" date="2024-02" db="UniProtKB">
        <authorList>
            <consortium name="WormBaseParasite"/>
        </authorList>
    </citation>
    <scope>IDENTIFICATION</scope>
</reference>
<dbReference type="GO" id="GO:0005524">
    <property type="term" value="F:ATP binding"/>
    <property type="evidence" value="ECO:0007669"/>
    <property type="project" value="InterPro"/>
</dbReference>
<feature type="domain" description="Protein kinase" evidence="1">
    <location>
        <begin position="1"/>
        <end position="215"/>
    </location>
</feature>
<dbReference type="InterPro" id="IPR011009">
    <property type="entry name" value="Kinase-like_dom_sf"/>
</dbReference>
<dbReference type="Pfam" id="PF00069">
    <property type="entry name" value="Pkinase"/>
    <property type="match status" value="1"/>
</dbReference>
<dbReference type="PROSITE" id="PS00108">
    <property type="entry name" value="PROTEIN_KINASE_ST"/>
    <property type="match status" value="1"/>
</dbReference>